<evidence type="ECO:0000313" key="2">
    <source>
        <dbReference type="Proteomes" id="UP001592582"/>
    </source>
</evidence>
<dbReference type="SUPFAM" id="SSF46785">
    <property type="entry name" value="Winged helix' DNA-binding domain"/>
    <property type="match status" value="1"/>
</dbReference>
<sequence length="175" mass="19428">MNTSEQPPVDRAEEIARAWQREQPQLPVDSIGILTRIHHAAKLLADERRRVLARVGMDAATLDLLSTLRRSGRPYRLSTRELATRCLITPGAVTQRVDRAQQEGLVYRLAADPGTRAVPVELTPAGHHAVENAVDGLLTYEQGLIEALSPQEQQDLARLLAVLLQDLNARAHRRS</sequence>
<dbReference type="PROSITE" id="PS50995">
    <property type="entry name" value="HTH_MARR_2"/>
    <property type="match status" value="1"/>
</dbReference>
<dbReference type="InterPro" id="IPR036390">
    <property type="entry name" value="WH_DNA-bd_sf"/>
</dbReference>
<protein>
    <submittedName>
        <fullName evidence="1">MarR family winged helix-turn-helix transcriptional regulator</fullName>
    </submittedName>
</protein>
<dbReference type="SMART" id="SM00347">
    <property type="entry name" value="HTH_MARR"/>
    <property type="match status" value="1"/>
</dbReference>
<dbReference type="PANTHER" id="PTHR33164">
    <property type="entry name" value="TRANSCRIPTIONAL REGULATOR, MARR FAMILY"/>
    <property type="match status" value="1"/>
</dbReference>
<dbReference type="Gene3D" id="1.10.10.10">
    <property type="entry name" value="Winged helix-like DNA-binding domain superfamily/Winged helix DNA-binding domain"/>
    <property type="match status" value="1"/>
</dbReference>
<dbReference type="Proteomes" id="UP001592582">
    <property type="component" value="Unassembled WGS sequence"/>
</dbReference>
<accession>A0ABV6V442</accession>
<evidence type="ECO:0000313" key="1">
    <source>
        <dbReference type="EMBL" id="MFC1408448.1"/>
    </source>
</evidence>
<keyword evidence="2" id="KW-1185">Reference proteome</keyword>
<dbReference type="InterPro" id="IPR036388">
    <property type="entry name" value="WH-like_DNA-bd_sf"/>
</dbReference>
<dbReference type="EMBL" id="JBHEZX010000002">
    <property type="protein sequence ID" value="MFC1408448.1"/>
    <property type="molecule type" value="Genomic_DNA"/>
</dbReference>
<dbReference type="PANTHER" id="PTHR33164:SF104">
    <property type="entry name" value="TRANSCRIPTIONAL REGULATORY PROTEIN"/>
    <property type="match status" value="1"/>
</dbReference>
<gene>
    <name evidence="1" type="ORF">ACEZDG_04040</name>
</gene>
<dbReference type="InterPro" id="IPR000835">
    <property type="entry name" value="HTH_MarR-typ"/>
</dbReference>
<dbReference type="Pfam" id="PF12802">
    <property type="entry name" value="MarR_2"/>
    <property type="match status" value="1"/>
</dbReference>
<proteinExistence type="predicted"/>
<name>A0ABV6V442_9ACTN</name>
<organism evidence="1 2">
    <name type="scientific">Streptacidiphilus alkalitolerans</name>
    <dbReference type="NCBI Taxonomy" id="3342712"/>
    <lineage>
        <taxon>Bacteria</taxon>
        <taxon>Bacillati</taxon>
        <taxon>Actinomycetota</taxon>
        <taxon>Actinomycetes</taxon>
        <taxon>Kitasatosporales</taxon>
        <taxon>Streptomycetaceae</taxon>
        <taxon>Streptacidiphilus</taxon>
    </lineage>
</organism>
<comment type="caution">
    <text evidence="1">The sequence shown here is derived from an EMBL/GenBank/DDBJ whole genome shotgun (WGS) entry which is preliminary data.</text>
</comment>
<reference evidence="1 2" key="1">
    <citation type="submission" date="2024-09" db="EMBL/GenBank/DDBJ databases">
        <authorList>
            <person name="Lee S.D."/>
        </authorList>
    </citation>
    <scope>NUCLEOTIDE SEQUENCE [LARGE SCALE GENOMIC DNA]</scope>
    <source>
        <strain evidence="1 2">N1-1</strain>
    </source>
</reference>
<dbReference type="InterPro" id="IPR039422">
    <property type="entry name" value="MarR/SlyA-like"/>
</dbReference>